<dbReference type="Proteomes" id="UP000677054">
    <property type="component" value="Unassembled WGS sequence"/>
</dbReference>
<name>A0A7R9A6Z9_9CRUS</name>
<dbReference type="AlphaFoldDB" id="A0A7R9A6Z9"/>
<proteinExistence type="predicted"/>
<dbReference type="EMBL" id="CAJPEV010001124">
    <property type="protein sequence ID" value="CAG0890877.1"/>
    <property type="molecule type" value="Genomic_DNA"/>
</dbReference>
<dbReference type="EMBL" id="LR900641">
    <property type="protein sequence ID" value="CAD7246407.1"/>
    <property type="molecule type" value="Genomic_DNA"/>
</dbReference>
<feature type="transmembrane region" description="Helical" evidence="1">
    <location>
        <begin position="72"/>
        <end position="91"/>
    </location>
</feature>
<evidence type="ECO:0000256" key="1">
    <source>
        <dbReference type="SAM" id="Phobius"/>
    </source>
</evidence>
<keyword evidence="1" id="KW-0472">Membrane</keyword>
<feature type="transmembrane region" description="Helical" evidence="1">
    <location>
        <begin position="30"/>
        <end position="52"/>
    </location>
</feature>
<keyword evidence="1" id="KW-0812">Transmembrane</keyword>
<reference evidence="2" key="1">
    <citation type="submission" date="2020-11" db="EMBL/GenBank/DDBJ databases">
        <authorList>
            <person name="Tran Van P."/>
        </authorList>
    </citation>
    <scope>NUCLEOTIDE SEQUENCE</scope>
</reference>
<keyword evidence="1" id="KW-1133">Transmembrane helix</keyword>
<sequence>MEVKEGKMTGREWIDERKNLESYCKEVDLVFGPLLIIHLLVDAVLITVFLFLNVKAVQAWGLFSNESGIHSCFILSFSLSMIIFHISAGWVHEENGIKLLDEISWSDWG</sequence>
<evidence type="ECO:0000313" key="2">
    <source>
        <dbReference type="EMBL" id="CAD7246407.1"/>
    </source>
</evidence>
<accession>A0A7R9A6Z9</accession>
<organism evidence="2">
    <name type="scientific">Darwinula stevensoni</name>
    <dbReference type="NCBI Taxonomy" id="69355"/>
    <lineage>
        <taxon>Eukaryota</taxon>
        <taxon>Metazoa</taxon>
        <taxon>Ecdysozoa</taxon>
        <taxon>Arthropoda</taxon>
        <taxon>Crustacea</taxon>
        <taxon>Oligostraca</taxon>
        <taxon>Ostracoda</taxon>
        <taxon>Podocopa</taxon>
        <taxon>Podocopida</taxon>
        <taxon>Darwinulocopina</taxon>
        <taxon>Darwinuloidea</taxon>
        <taxon>Darwinulidae</taxon>
        <taxon>Darwinula</taxon>
    </lineage>
</organism>
<evidence type="ECO:0000313" key="3">
    <source>
        <dbReference type="Proteomes" id="UP000677054"/>
    </source>
</evidence>
<keyword evidence="3" id="KW-1185">Reference proteome</keyword>
<gene>
    <name evidence="2" type="ORF">DSTB1V02_LOCUS6257</name>
</gene>
<protein>
    <submittedName>
        <fullName evidence="2">Uncharacterized protein</fullName>
    </submittedName>
</protein>